<name>A0AAJ0U211_9GAMM</name>
<dbReference type="Proteomes" id="UP001296776">
    <property type="component" value="Unassembled WGS sequence"/>
</dbReference>
<accession>A0AAJ0U211</accession>
<keyword evidence="2" id="KW-1185">Reference proteome</keyword>
<dbReference type="AlphaFoldDB" id="A0AAJ0U211"/>
<reference evidence="1" key="1">
    <citation type="submission" date="2017-08" db="EMBL/GenBank/DDBJ databases">
        <authorList>
            <person name="Imhoff J.F."/>
            <person name="Rahn T."/>
            <person name="Kuenzel S."/>
            <person name="Neulinger S.C."/>
        </authorList>
    </citation>
    <scope>NUCLEOTIDE SEQUENCE</scope>
    <source>
        <strain evidence="1">DSM 11080</strain>
    </source>
</reference>
<proteinExistence type="predicted"/>
<evidence type="ECO:0000313" key="2">
    <source>
        <dbReference type="Proteomes" id="UP001296776"/>
    </source>
</evidence>
<gene>
    <name evidence="1" type="ORF">CKO40_04165</name>
</gene>
<evidence type="ECO:0000313" key="1">
    <source>
        <dbReference type="EMBL" id="MBK1703756.1"/>
    </source>
</evidence>
<organism evidence="1 2">
    <name type="scientific">Halochromatium glycolicum</name>
    <dbReference type="NCBI Taxonomy" id="85075"/>
    <lineage>
        <taxon>Bacteria</taxon>
        <taxon>Pseudomonadati</taxon>
        <taxon>Pseudomonadota</taxon>
        <taxon>Gammaproteobacteria</taxon>
        <taxon>Chromatiales</taxon>
        <taxon>Chromatiaceae</taxon>
        <taxon>Halochromatium</taxon>
    </lineage>
</organism>
<comment type="caution">
    <text evidence="1">The sequence shown here is derived from an EMBL/GenBank/DDBJ whole genome shotgun (WGS) entry which is preliminary data.</text>
</comment>
<sequence length="114" mass="12356">MVIFASDHCTDNMMAMIAPACPLPKLQQIPGTAAPNLRSTRSNLRGIAPNRRSSAVARFGYVRRVVSDEDGAFVFPDDLVMSEPALLVELLLHGLAQVLQGARCLGRKDLLSHS</sequence>
<dbReference type="EMBL" id="NRSJ01000005">
    <property type="protein sequence ID" value="MBK1703756.1"/>
    <property type="molecule type" value="Genomic_DNA"/>
</dbReference>
<protein>
    <submittedName>
        <fullName evidence="1">Uncharacterized protein</fullName>
    </submittedName>
</protein>
<reference evidence="1" key="2">
    <citation type="journal article" date="2020" name="Microorganisms">
        <title>Osmotic Adaptation and Compatible Solute Biosynthesis of Phototrophic Bacteria as Revealed from Genome Analyses.</title>
        <authorList>
            <person name="Imhoff J.F."/>
            <person name="Rahn T."/>
            <person name="Kunzel S."/>
            <person name="Keller A."/>
            <person name="Neulinger S.C."/>
        </authorList>
    </citation>
    <scope>NUCLEOTIDE SEQUENCE</scope>
    <source>
        <strain evidence="1">DSM 11080</strain>
    </source>
</reference>